<keyword evidence="2" id="KW-0326">Glycosidase</keyword>
<dbReference type="PANTHER" id="PTHR12304:SF4">
    <property type="entry name" value="URIDINE NUCLEOSIDASE"/>
    <property type="match status" value="1"/>
</dbReference>
<feature type="domain" description="Inosine/uridine-preferring nucleoside hydrolase" evidence="3">
    <location>
        <begin position="6"/>
        <end position="305"/>
    </location>
</feature>
<dbReference type="GO" id="GO:0008477">
    <property type="term" value="F:purine nucleosidase activity"/>
    <property type="evidence" value="ECO:0007669"/>
    <property type="project" value="TreeGrafter"/>
</dbReference>
<dbReference type="EMBL" id="CAEZXG010000052">
    <property type="protein sequence ID" value="CAB4683633.1"/>
    <property type="molecule type" value="Genomic_DNA"/>
</dbReference>
<dbReference type="GO" id="GO:0006152">
    <property type="term" value="P:purine nucleoside catabolic process"/>
    <property type="evidence" value="ECO:0007669"/>
    <property type="project" value="TreeGrafter"/>
</dbReference>
<dbReference type="EMBL" id="CAFABF010000059">
    <property type="protein sequence ID" value="CAB4831080.1"/>
    <property type="molecule type" value="Genomic_DNA"/>
</dbReference>
<proteinExistence type="predicted"/>
<dbReference type="AlphaFoldDB" id="A0A6J6NGP4"/>
<evidence type="ECO:0000256" key="1">
    <source>
        <dbReference type="ARBA" id="ARBA00022801"/>
    </source>
</evidence>
<dbReference type="InterPro" id="IPR001910">
    <property type="entry name" value="Inosine/uridine_hydrolase_dom"/>
</dbReference>
<keyword evidence="1" id="KW-0378">Hydrolase</keyword>
<sequence>MNKTSMILDVDTGVDDAFAVLFAAMHPAISLLGVTCVDGNTNVDQVVANTLKVLDAAGAGDIPVARGAIRPLLGESKYAEYVHGADGMGDLGIPPSQRSIDKRSAVELMRDLIESSSEPVTLVPLAPLTNVALFLRAFPETAKKLHRIVLMGGSTSAGNATAAAEFNIWHDPEAAAIVFQSGVPITMYGLDVFMRPGVTREEADKLMKSSELSAQFGGSLIHAFIERLGVSPITLGDYGAVATAIHPELFTTEMFDVVVDTSSGPARGQTICDRRDSFLKELEPLDLEDSAKVRVVMDLDVEGVRQLWLKTIDKGWS</sequence>
<evidence type="ECO:0000256" key="2">
    <source>
        <dbReference type="ARBA" id="ARBA00023295"/>
    </source>
</evidence>
<dbReference type="InterPro" id="IPR036452">
    <property type="entry name" value="Ribo_hydro-like"/>
</dbReference>
<gene>
    <name evidence="4" type="ORF">UFOPK2359_00858</name>
    <name evidence="5" type="ORF">UFOPK3167_01023</name>
</gene>
<protein>
    <submittedName>
        <fullName evidence="4">Unannotated protein</fullName>
    </submittedName>
</protein>
<dbReference type="CDD" id="cd02651">
    <property type="entry name" value="nuc_hydro_IU_UC_XIUA"/>
    <property type="match status" value="1"/>
</dbReference>
<dbReference type="Gene3D" id="3.90.245.10">
    <property type="entry name" value="Ribonucleoside hydrolase-like"/>
    <property type="match status" value="1"/>
</dbReference>
<dbReference type="Pfam" id="PF01156">
    <property type="entry name" value="IU_nuc_hydro"/>
    <property type="match status" value="1"/>
</dbReference>
<dbReference type="SUPFAM" id="SSF53590">
    <property type="entry name" value="Nucleoside hydrolase"/>
    <property type="match status" value="1"/>
</dbReference>
<evidence type="ECO:0000313" key="4">
    <source>
        <dbReference type="EMBL" id="CAB4683633.1"/>
    </source>
</evidence>
<reference evidence="4" key="1">
    <citation type="submission" date="2020-05" db="EMBL/GenBank/DDBJ databases">
        <authorList>
            <person name="Chiriac C."/>
            <person name="Salcher M."/>
            <person name="Ghai R."/>
            <person name="Kavagutti S V."/>
        </authorList>
    </citation>
    <scope>NUCLEOTIDE SEQUENCE</scope>
</reference>
<dbReference type="PANTHER" id="PTHR12304">
    <property type="entry name" value="INOSINE-URIDINE PREFERRING NUCLEOSIDE HYDROLASE"/>
    <property type="match status" value="1"/>
</dbReference>
<name>A0A6J6NGP4_9ZZZZ</name>
<evidence type="ECO:0000259" key="3">
    <source>
        <dbReference type="Pfam" id="PF01156"/>
    </source>
</evidence>
<evidence type="ECO:0000313" key="5">
    <source>
        <dbReference type="EMBL" id="CAB4831080.1"/>
    </source>
</evidence>
<dbReference type="GO" id="GO:0005829">
    <property type="term" value="C:cytosol"/>
    <property type="evidence" value="ECO:0007669"/>
    <property type="project" value="TreeGrafter"/>
</dbReference>
<organism evidence="4">
    <name type="scientific">freshwater metagenome</name>
    <dbReference type="NCBI Taxonomy" id="449393"/>
    <lineage>
        <taxon>unclassified sequences</taxon>
        <taxon>metagenomes</taxon>
        <taxon>ecological metagenomes</taxon>
    </lineage>
</organism>
<dbReference type="InterPro" id="IPR023186">
    <property type="entry name" value="IUNH"/>
</dbReference>
<accession>A0A6J6NGP4</accession>